<dbReference type="AlphaFoldDB" id="A0A7W7RR86"/>
<dbReference type="Gene3D" id="3.40.50.360">
    <property type="match status" value="1"/>
</dbReference>
<dbReference type="InterPro" id="IPR050712">
    <property type="entry name" value="NAD(P)H-dep_reductase"/>
</dbReference>
<proteinExistence type="predicted"/>
<evidence type="ECO:0000313" key="3">
    <source>
        <dbReference type="Proteomes" id="UP000534286"/>
    </source>
</evidence>
<organism evidence="2 3">
    <name type="scientific">Streptosporangium album</name>
    <dbReference type="NCBI Taxonomy" id="47479"/>
    <lineage>
        <taxon>Bacteria</taxon>
        <taxon>Bacillati</taxon>
        <taxon>Actinomycetota</taxon>
        <taxon>Actinomycetes</taxon>
        <taxon>Streptosporangiales</taxon>
        <taxon>Streptosporangiaceae</taxon>
        <taxon>Streptosporangium</taxon>
    </lineage>
</organism>
<protein>
    <submittedName>
        <fullName evidence="2">Chromate reductase</fullName>
    </submittedName>
</protein>
<dbReference type="EMBL" id="JACHJU010000001">
    <property type="protein sequence ID" value="MBB4936669.1"/>
    <property type="molecule type" value="Genomic_DNA"/>
</dbReference>
<dbReference type="GO" id="GO:0010181">
    <property type="term" value="F:FMN binding"/>
    <property type="evidence" value="ECO:0007669"/>
    <property type="project" value="TreeGrafter"/>
</dbReference>
<dbReference type="InterPro" id="IPR029039">
    <property type="entry name" value="Flavoprotein-like_sf"/>
</dbReference>
<gene>
    <name evidence="2" type="ORF">FHR32_000974</name>
</gene>
<dbReference type="GO" id="GO:0016491">
    <property type="term" value="F:oxidoreductase activity"/>
    <property type="evidence" value="ECO:0007669"/>
    <property type="project" value="InterPro"/>
</dbReference>
<evidence type="ECO:0000259" key="1">
    <source>
        <dbReference type="Pfam" id="PF03358"/>
    </source>
</evidence>
<sequence>MEIIDVLAICGSTREKSFNRALTLAARDLAPDPFRVEVWDDHTGLPHVEAAPGRPFPAAVGALRDRVSRADILLLVTPELNRNIPGRLKDIVDWLSVPAPPRPLMGRPVMLMSASPNRFGGAFAQLQLADLLRRAGAEVLTDLDVTVGSAHRHVDDAGNLVGEEPRHEVAQLWRRLLARTADGRQAVPV</sequence>
<accession>A0A7W7RR86</accession>
<dbReference type="InterPro" id="IPR005025">
    <property type="entry name" value="FMN_Rdtase-like_dom"/>
</dbReference>
<dbReference type="SUPFAM" id="SSF52218">
    <property type="entry name" value="Flavoproteins"/>
    <property type="match status" value="1"/>
</dbReference>
<dbReference type="Pfam" id="PF03358">
    <property type="entry name" value="FMN_red"/>
    <property type="match status" value="1"/>
</dbReference>
<comment type="caution">
    <text evidence="2">The sequence shown here is derived from an EMBL/GenBank/DDBJ whole genome shotgun (WGS) entry which is preliminary data.</text>
</comment>
<dbReference type="RefSeq" id="WP_184753177.1">
    <property type="nucleotide sequence ID" value="NZ_BAABEK010000052.1"/>
</dbReference>
<evidence type="ECO:0000313" key="2">
    <source>
        <dbReference type="EMBL" id="MBB4936669.1"/>
    </source>
</evidence>
<keyword evidence="3" id="KW-1185">Reference proteome</keyword>
<name>A0A7W7RR86_9ACTN</name>
<dbReference type="GO" id="GO:0005829">
    <property type="term" value="C:cytosol"/>
    <property type="evidence" value="ECO:0007669"/>
    <property type="project" value="TreeGrafter"/>
</dbReference>
<dbReference type="PANTHER" id="PTHR30543">
    <property type="entry name" value="CHROMATE REDUCTASE"/>
    <property type="match status" value="1"/>
</dbReference>
<dbReference type="PANTHER" id="PTHR30543:SF21">
    <property type="entry name" value="NAD(P)H-DEPENDENT FMN REDUCTASE LOT6"/>
    <property type="match status" value="1"/>
</dbReference>
<dbReference type="Proteomes" id="UP000534286">
    <property type="component" value="Unassembled WGS sequence"/>
</dbReference>
<feature type="domain" description="NADPH-dependent FMN reductase-like" evidence="1">
    <location>
        <begin position="5"/>
        <end position="151"/>
    </location>
</feature>
<reference evidence="2 3" key="1">
    <citation type="submission" date="2020-08" db="EMBL/GenBank/DDBJ databases">
        <title>Sequencing the genomes of 1000 actinobacteria strains.</title>
        <authorList>
            <person name="Klenk H.-P."/>
        </authorList>
    </citation>
    <scope>NUCLEOTIDE SEQUENCE [LARGE SCALE GENOMIC DNA]</scope>
    <source>
        <strain evidence="2 3">DSM 43023</strain>
    </source>
</reference>